<evidence type="ECO:0000313" key="2">
    <source>
        <dbReference type="EMBL" id="KAG7384354.1"/>
    </source>
</evidence>
<evidence type="ECO:0000256" key="1">
    <source>
        <dbReference type="SAM" id="MobiDB-lite"/>
    </source>
</evidence>
<sequence>MPPQLALRCRAATCAELPYEYTRAPRNRMGRSPPQAVAVRALEKLAGFPRQQKGVAVDPKIWKPAESPARANPPWHPGRGVSHEEPPTLLTVRDFASRLGRKQERHEAATWASYLTSADCAAVF</sequence>
<protein>
    <submittedName>
        <fullName evidence="2">Uncharacterized protein</fullName>
    </submittedName>
</protein>
<evidence type="ECO:0000313" key="3">
    <source>
        <dbReference type="Proteomes" id="UP000694044"/>
    </source>
</evidence>
<dbReference type="AlphaFoldDB" id="A0A8T1VXN8"/>
<reference evidence="2" key="1">
    <citation type="submission" date="2021-02" db="EMBL/GenBank/DDBJ databases">
        <authorList>
            <person name="Palmer J.M."/>
        </authorList>
    </citation>
    <scope>NUCLEOTIDE SEQUENCE</scope>
    <source>
        <strain evidence="2">SCRP734</strain>
    </source>
</reference>
<gene>
    <name evidence="2" type="ORF">PHYPSEUDO_002761</name>
</gene>
<keyword evidence="3" id="KW-1185">Reference proteome</keyword>
<feature type="region of interest" description="Disordered" evidence="1">
    <location>
        <begin position="64"/>
        <end position="87"/>
    </location>
</feature>
<organism evidence="2 3">
    <name type="scientific">Phytophthora pseudosyringae</name>
    <dbReference type="NCBI Taxonomy" id="221518"/>
    <lineage>
        <taxon>Eukaryota</taxon>
        <taxon>Sar</taxon>
        <taxon>Stramenopiles</taxon>
        <taxon>Oomycota</taxon>
        <taxon>Peronosporomycetes</taxon>
        <taxon>Peronosporales</taxon>
        <taxon>Peronosporaceae</taxon>
        <taxon>Phytophthora</taxon>
    </lineage>
</organism>
<accession>A0A8T1VXN8</accession>
<proteinExistence type="predicted"/>
<dbReference type="EMBL" id="JAGDFM010000150">
    <property type="protein sequence ID" value="KAG7384354.1"/>
    <property type="molecule type" value="Genomic_DNA"/>
</dbReference>
<comment type="caution">
    <text evidence="2">The sequence shown here is derived from an EMBL/GenBank/DDBJ whole genome shotgun (WGS) entry which is preliminary data.</text>
</comment>
<name>A0A8T1VXN8_9STRA</name>
<dbReference type="Proteomes" id="UP000694044">
    <property type="component" value="Unassembled WGS sequence"/>
</dbReference>